<evidence type="ECO:0000313" key="4">
    <source>
        <dbReference type="Proteomes" id="UP000693892"/>
    </source>
</evidence>
<organism evidence="3 4">
    <name type="scientific">Leucobacter soli</name>
    <dbReference type="NCBI Taxonomy" id="2812850"/>
    <lineage>
        <taxon>Bacteria</taxon>
        <taxon>Bacillati</taxon>
        <taxon>Actinomycetota</taxon>
        <taxon>Actinomycetes</taxon>
        <taxon>Micrococcales</taxon>
        <taxon>Microbacteriaceae</taxon>
        <taxon>Leucobacter</taxon>
    </lineage>
</organism>
<evidence type="ECO:0000313" key="3">
    <source>
        <dbReference type="EMBL" id="CAG7613721.1"/>
    </source>
</evidence>
<dbReference type="GO" id="GO:0003677">
    <property type="term" value="F:DNA binding"/>
    <property type="evidence" value="ECO:0007669"/>
    <property type="project" value="UniProtKB-KW"/>
</dbReference>
<protein>
    <recommendedName>
        <fullName evidence="2">HTH cro/C1-type domain-containing protein</fullName>
    </recommendedName>
</protein>
<dbReference type="GO" id="GO:0005829">
    <property type="term" value="C:cytosol"/>
    <property type="evidence" value="ECO:0007669"/>
    <property type="project" value="TreeGrafter"/>
</dbReference>
<dbReference type="GO" id="GO:0003700">
    <property type="term" value="F:DNA-binding transcription factor activity"/>
    <property type="evidence" value="ECO:0007669"/>
    <property type="project" value="TreeGrafter"/>
</dbReference>
<dbReference type="PROSITE" id="PS50943">
    <property type="entry name" value="HTH_CROC1"/>
    <property type="match status" value="1"/>
</dbReference>
<name>A0A916NHE6_9MICO</name>
<dbReference type="RefSeq" id="WP_218115481.1">
    <property type="nucleotide sequence ID" value="NZ_CAJVAP010000018.1"/>
</dbReference>
<evidence type="ECO:0000256" key="1">
    <source>
        <dbReference type="ARBA" id="ARBA00023125"/>
    </source>
</evidence>
<evidence type="ECO:0000259" key="2">
    <source>
        <dbReference type="PROSITE" id="PS50943"/>
    </source>
</evidence>
<sequence length="106" mass="11301">MPKYHSAAAAEIGRRIRAARQELGVSLEDLGELAEVNWTTIGKIERGASSPTVESLIRIATALEVDPGAFVTGISAAQYGGRPHQLTARDFIAARREQGGTRRTAG</sequence>
<gene>
    <name evidence="3" type="ORF">LEUCIP111803_01726</name>
</gene>
<dbReference type="PANTHER" id="PTHR46797:SF1">
    <property type="entry name" value="METHYLPHOSPHONATE SYNTHASE"/>
    <property type="match status" value="1"/>
</dbReference>
<feature type="domain" description="HTH cro/C1-type" evidence="2">
    <location>
        <begin position="16"/>
        <end position="70"/>
    </location>
</feature>
<dbReference type="Pfam" id="PF01381">
    <property type="entry name" value="HTH_3"/>
    <property type="match status" value="1"/>
</dbReference>
<dbReference type="InterPro" id="IPR001387">
    <property type="entry name" value="Cro/C1-type_HTH"/>
</dbReference>
<reference evidence="3" key="1">
    <citation type="submission" date="2021-06" db="EMBL/GenBank/DDBJ databases">
        <authorList>
            <person name="Criscuolo A."/>
        </authorList>
    </citation>
    <scope>NUCLEOTIDE SEQUENCE</scope>
    <source>
        <strain evidence="3">CIP111803</strain>
    </source>
</reference>
<comment type="caution">
    <text evidence="3">The sequence shown here is derived from an EMBL/GenBank/DDBJ whole genome shotgun (WGS) entry which is preliminary data.</text>
</comment>
<dbReference type="SMART" id="SM00530">
    <property type="entry name" value="HTH_XRE"/>
    <property type="match status" value="1"/>
</dbReference>
<keyword evidence="4" id="KW-1185">Reference proteome</keyword>
<accession>A0A916NHE6</accession>
<dbReference type="InterPro" id="IPR050807">
    <property type="entry name" value="TransReg_Diox_bact_type"/>
</dbReference>
<keyword evidence="1" id="KW-0238">DNA-binding</keyword>
<dbReference type="CDD" id="cd00093">
    <property type="entry name" value="HTH_XRE"/>
    <property type="match status" value="1"/>
</dbReference>
<dbReference type="Proteomes" id="UP000693892">
    <property type="component" value="Unassembled WGS sequence"/>
</dbReference>
<dbReference type="EMBL" id="CAJVAP010000018">
    <property type="protein sequence ID" value="CAG7613721.1"/>
    <property type="molecule type" value="Genomic_DNA"/>
</dbReference>
<proteinExistence type="predicted"/>
<dbReference type="AlphaFoldDB" id="A0A916NHE6"/>
<dbReference type="PANTHER" id="PTHR46797">
    <property type="entry name" value="HTH-TYPE TRANSCRIPTIONAL REGULATOR"/>
    <property type="match status" value="1"/>
</dbReference>